<accession>A0A0U1P1F8</accession>
<dbReference type="Proteomes" id="UP000199087">
    <property type="component" value="Unassembled WGS sequence"/>
</dbReference>
<dbReference type="EMBL" id="CVRB01000004">
    <property type="protein sequence ID" value="CRK84134.1"/>
    <property type="molecule type" value="Genomic_DNA"/>
</dbReference>
<sequence>MSRMLTSILMIGSIVYFAFRYRYRIINVLLASRFLRRFAVGTIMRIPGVKGRLFQSVFGGPSEW</sequence>
<dbReference type="STRING" id="1499688.BN000_04135"/>
<dbReference type="OrthoDB" id="2696719at2"/>
<dbReference type="AlphaFoldDB" id="A0A0U1P1F8"/>
<evidence type="ECO:0000313" key="1">
    <source>
        <dbReference type="EMBL" id="CRK84134.1"/>
    </source>
</evidence>
<organism evidence="1 2">
    <name type="scientific">Neobacillus massiliamazoniensis</name>
    <dbReference type="NCBI Taxonomy" id="1499688"/>
    <lineage>
        <taxon>Bacteria</taxon>
        <taxon>Bacillati</taxon>
        <taxon>Bacillota</taxon>
        <taxon>Bacilli</taxon>
        <taxon>Bacillales</taxon>
        <taxon>Bacillaceae</taxon>
        <taxon>Neobacillus</taxon>
    </lineage>
</organism>
<dbReference type="RefSeq" id="WP_090637502.1">
    <property type="nucleotide sequence ID" value="NZ_CVRB01000004.1"/>
</dbReference>
<reference evidence="2" key="1">
    <citation type="submission" date="2015-05" db="EMBL/GenBank/DDBJ databases">
        <authorList>
            <person name="Urmite Genomes"/>
        </authorList>
    </citation>
    <scope>NUCLEOTIDE SEQUENCE [LARGE SCALE GENOMIC DNA]</scope>
    <source>
        <strain evidence="2">LF1</strain>
    </source>
</reference>
<evidence type="ECO:0000313" key="2">
    <source>
        <dbReference type="Proteomes" id="UP000199087"/>
    </source>
</evidence>
<protein>
    <submittedName>
        <fullName evidence="1">Na+/H+ antiporter</fullName>
    </submittedName>
</protein>
<keyword evidence="2" id="KW-1185">Reference proteome</keyword>
<name>A0A0U1P1F8_9BACI</name>
<proteinExistence type="predicted"/>
<gene>
    <name evidence="1" type="primary">nahS</name>
    <name evidence="1" type="ORF">BN000_04135</name>
</gene>